<protein>
    <submittedName>
        <fullName evidence="1">Uncharacterized protein</fullName>
    </submittedName>
</protein>
<proteinExistence type="predicted"/>
<organism evidence="1 2">
    <name type="scientific">Bifidobacterium adolescentis</name>
    <dbReference type="NCBI Taxonomy" id="1680"/>
    <lineage>
        <taxon>Bacteria</taxon>
        <taxon>Bacillati</taxon>
        <taxon>Actinomycetota</taxon>
        <taxon>Actinomycetes</taxon>
        <taxon>Bifidobacteriales</taxon>
        <taxon>Bifidobacteriaceae</taxon>
        <taxon>Bifidobacterium</taxon>
    </lineage>
</organism>
<sequence>MAENGDDGLMNYDIASEGVVIPSGATVHAHRGQGIKDSYNYFMVISNGKKKVSVAVMTQNQGRAVAAQLASRMLDKVWNTMLRN</sequence>
<dbReference type="AlphaFoldDB" id="A0AAF1A3A1"/>
<accession>A0AAF1A3A1</accession>
<reference evidence="1" key="1">
    <citation type="journal article" date="2016" name="Sci. Rep.">
        <title>Evaluation of genetic diversity among strains of the human gut commensal Bifidobacterium adolescentis.</title>
        <authorList>
            <person name="Duranti S."/>
            <person name="Milani C."/>
            <person name="Lugli G.A."/>
            <person name="Mancabelli L."/>
            <person name="Turroni F."/>
            <person name="Ferrario C."/>
            <person name="Mangifesta M."/>
            <person name="Viappiani A."/>
            <person name="Sanchez B."/>
            <person name="Margolles A."/>
            <person name="van Sinderen D."/>
            <person name="Ventura M."/>
        </authorList>
    </citation>
    <scope>NUCLEOTIDE SEQUENCE</scope>
    <source>
        <strain evidence="1">703B</strain>
    </source>
</reference>
<name>A0AAF1A3A1_BIFAD</name>
<evidence type="ECO:0000313" key="2">
    <source>
        <dbReference type="Proteomes" id="UP000193179"/>
    </source>
</evidence>
<dbReference type="EMBL" id="CP133648">
    <property type="protein sequence ID" value="WNE85057.1"/>
    <property type="molecule type" value="Genomic_DNA"/>
</dbReference>
<dbReference type="RefSeq" id="WP_085346852.1">
    <property type="nucleotide sequence ID" value="NZ_CP133648.1"/>
</dbReference>
<dbReference type="Proteomes" id="UP000193179">
    <property type="component" value="Chromosome"/>
</dbReference>
<reference evidence="1" key="2">
    <citation type="submission" date="2023-09" db="EMBL/GenBank/DDBJ databases">
        <title>Ecological and genomic based identification of the Bifidobacterium adolescentis prototype of the healthy human gut microbiota.</title>
        <authorList>
            <person name="Lugli G.A."/>
            <person name="Argentini C."/>
            <person name="Tarracchini C."/>
            <person name="Fontana F."/>
            <person name="Alessandri G."/>
            <person name="Mancabelli L."/>
            <person name="Milani C."/>
            <person name="Turroni F."/>
            <person name="Ventura M."/>
        </authorList>
    </citation>
    <scope>NUCLEOTIDE SEQUENCE</scope>
    <source>
        <strain evidence="1">703B</strain>
    </source>
</reference>
<gene>
    <name evidence="1" type="ORF">B0703_08745</name>
</gene>
<evidence type="ECO:0000313" key="1">
    <source>
        <dbReference type="EMBL" id="WNE85057.1"/>
    </source>
</evidence>